<reference evidence="2 3" key="2">
    <citation type="journal article" date="2016" name="Int. J. Syst. Evol. Microbiol.">
        <title>Taxonomy of haemolytic and/or proteolytic strains of the genus Acinetobacter with the proposal of Acinetobacter courvalinii sp. nov. (genomic species 14 sensu Bouvet &amp; Jeanjean), Acinetobacter dispersus sp. nov. (genomic species 17), Acinetobacter modestus sp. nov., Acinetobacter proteolyticus sp. nov. and Acinetobacter vivianii sp. nov.</title>
        <authorList>
            <person name="Nemec A."/>
            <person name="Radolfova-Krizova L."/>
            <person name="Maixnerova M."/>
            <person name="Vrestiakova E."/>
            <person name="Jezek P."/>
            <person name="Sedo O."/>
        </authorList>
    </citation>
    <scope>NUCLEOTIDE SEQUENCE [LARGE SCALE GENOMIC DNA]</scope>
    <source>
        <strain evidence="2 3">NIPH 236</strain>
    </source>
</reference>
<name>A0ABP2U0G9_9GAMM</name>
<feature type="domain" description="Thioester reductase (TE)" evidence="1">
    <location>
        <begin position="16"/>
        <end position="253"/>
    </location>
</feature>
<protein>
    <recommendedName>
        <fullName evidence="1">Thioester reductase (TE) domain-containing protein</fullName>
    </recommendedName>
</protein>
<dbReference type="InterPro" id="IPR051783">
    <property type="entry name" value="NAD(P)-dependent_oxidoreduct"/>
</dbReference>
<keyword evidence="3" id="KW-1185">Reference proteome</keyword>
<dbReference type="GeneID" id="92834241"/>
<dbReference type="EMBL" id="APOJ01000016">
    <property type="protein sequence ID" value="ENU27988.1"/>
    <property type="molecule type" value="Genomic_DNA"/>
</dbReference>
<dbReference type="SUPFAM" id="SSF51735">
    <property type="entry name" value="NAD(P)-binding Rossmann-fold domains"/>
    <property type="match status" value="1"/>
</dbReference>
<dbReference type="RefSeq" id="WP_004660080.1">
    <property type="nucleotide sequence ID" value="NZ_BMDV01000003.1"/>
</dbReference>
<accession>A0ABP2U0G9</accession>
<dbReference type="InterPro" id="IPR013120">
    <property type="entry name" value="FAR_NAD-bd"/>
</dbReference>
<sequence length="369" mass="41673">MENNPIKFHQKQIALVAGATGFVGRFLIAELLKNGHQVFALLRRQSVQQASLEQWFSAQHIPTHSLTFIQGDVTKPKLGMSEQDWEKLSSVNTLYNSSALFSWNLSMQQARAVNVDGALNLLTCVTQHCHLQRALHVSGYMLTIQSHIQQAGVRLEQPNRTDWQAVYQQLGAYEASKIEAHYAWIQCAEKLSIDWTIIHPATVCGDALSGEIPHNQPIAQMIDLLKRRKMSAIPATPKHYLPLVRVDDLCRVMVRAATDSGLVDQSLLVASEQNIPLSELTQMIAQQLNVSAPKQHVPLAILRLILKWTWLANQLEMSAEMLSFLRTEQLDLEPLKQFRKRWDIQTGDLADAITKTTDWMKQTTSTQIV</sequence>
<reference evidence="3" key="1">
    <citation type="submission" date="2013-02" db="EMBL/GenBank/DDBJ databases">
        <title>The Genome Sequence of Acinetobacter sp. NIPH 236.</title>
        <authorList>
            <consortium name="The Broad Institute Genome Sequencing Platform"/>
            <consortium name="The Broad Institute Genome Sequencing Center for Infectious Disease"/>
            <person name="Cerqueira G."/>
            <person name="Feldgarden M."/>
            <person name="Courvalin P."/>
            <person name="Perichon B."/>
            <person name="Grillot-Courvalin C."/>
            <person name="Clermont D."/>
            <person name="Rocha E."/>
            <person name="Yoon E.-J."/>
            <person name="Nemec A."/>
            <person name="Walker B."/>
            <person name="Young S.K."/>
            <person name="Zeng Q."/>
            <person name="Gargeya S."/>
            <person name="Fitzgerald M."/>
            <person name="Haas B."/>
            <person name="Abouelleil A."/>
            <person name="Alvarado L."/>
            <person name="Arachchi H.M."/>
            <person name="Berlin A.M."/>
            <person name="Chapman S.B."/>
            <person name="Dewar J."/>
            <person name="Goldberg J."/>
            <person name="Griggs A."/>
            <person name="Gujja S."/>
            <person name="Hansen M."/>
            <person name="Howarth C."/>
            <person name="Imamovic A."/>
            <person name="Larimer J."/>
            <person name="McCowan C."/>
            <person name="Murphy C."/>
            <person name="Neiman D."/>
            <person name="Pearson M."/>
            <person name="Priest M."/>
            <person name="Roberts A."/>
            <person name="Saif S."/>
            <person name="Shea T."/>
            <person name="Sisk P."/>
            <person name="Sykes S."/>
            <person name="Wortman J."/>
            <person name="Nusbaum C."/>
            <person name="Birren B."/>
        </authorList>
    </citation>
    <scope>NUCLEOTIDE SEQUENCE [LARGE SCALE GENOMIC DNA]</scope>
    <source>
        <strain evidence="3">NIPH 236</strain>
    </source>
</reference>
<dbReference type="Proteomes" id="UP000013190">
    <property type="component" value="Unassembled WGS sequence"/>
</dbReference>
<dbReference type="InterPro" id="IPR036291">
    <property type="entry name" value="NAD(P)-bd_dom_sf"/>
</dbReference>
<proteinExistence type="predicted"/>
<gene>
    <name evidence="2" type="ORF">F992_00820</name>
</gene>
<organism evidence="2 3">
    <name type="scientific">Acinetobacter modestus</name>
    <dbReference type="NCBI Taxonomy" id="1776740"/>
    <lineage>
        <taxon>Bacteria</taxon>
        <taxon>Pseudomonadati</taxon>
        <taxon>Pseudomonadota</taxon>
        <taxon>Gammaproteobacteria</taxon>
        <taxon>Moraxellales</taxon>
        <taxon>Moraxellaceae</taxon>
        <taxon>Acinetobacter</taxon>
    </lineage>
</organism>
<comment type="caution">
    <text evidence="2">The sequence shown here is derived from an EMBL/GenBank/DDBJ whole genome shotgun (WGS) entry which is preliminary data.</text>
</comment>
<evidence type="ECO:0000313" key="2">
    <source>
        <dbReference type="EMBL" id="ENU27988.1"/>
    </source>
</evidence>
<dbReference type="Pfam" id="PF07993">
    <property type="entry name" value="NAD_binding_4"/>
    <property type="match status" value="1"/>
</dbReference>
<evidence type="ECO:0000313" key="3">
    <source>
        <dbReference type="Proteomes" id="UP000013190"/>
    </source>
</evidence>
<dbReference type="Gene3D" id="3.40.50.720">
    <property type="entry name" value="NAD(P)-binding Rossmann-like Domain"/>
    <property type="match status" value="1"/>
</dbReference>
<evidence type="ECO:0000259" key="1">
    <source>
        <dbReference type="Pfam" id="PF07993"/>
    </source>
</evidence>
<dbReference type="PANTHER" id="PTHR48079">
    <property type="entry name" value="PROTEIN YEEZ"/>
    <property type="match status" value="1"/>
</dbReference>
<dbReference type="PANTHER" id="PTHR48079:SF6">
    <property type="entry name" value="NAD(P)-BINDING DOMAIN-CONTAINING PROTEIN-RELATED"/>
    <property type="match status" value="1"/>
</dbReference>